<evidence type="ECO:0000313" key="2">
    <source>
        <dbReference type="EMBL" id="KAK3084976.1"/>
    </source>
</evidence>
<dbReference type="EMBL" id="VSWD01000013">
    <property type="protein sequence ID" value="KAK3084976.1"/>
    <property type="molecule type" value="Genomic_DNA"/>
</dbReference>
<protein>
    <recommendedName>
        <fullName evidence="1">VWFA domain-containing protein</fullName>
    </recommendedName>
</protein>
<dbReference type="Gene3D" id="3.40.50.410">
    <property type="entry name" value="von Willebrand factor, type A domain"/>
    <property type="match status" value="2"/>
</dbReference>
<dbReference type="AlphaFoldDB" id="A0AA88XH14"/>
<proteinExistence type="predicted"/>
<name>A0AA88XH14_PINIB</name>
<dbReference type="InterPro" id="IPR002035">
    <property type="entry name" value="VWF_A"/>
</dbReference>
<dbReference type="PANTHER" id="PTHR24020">
    <property type="entry name" value="COLLAGEN ALPHA"/>
    <property type="match status" value="1"/>
</dbReference>
<dbReference type="SUPFAM" id="SSF53300">
    <property type="entry name" value="vWA-like"/>
    <property type="match status" value="2"/>
</dbReference>
<feature type="domain" description="VWFA" evidence="1">
    <location>
        <begin position="4"/>
        <end position="182"/>
    </location>
</feature>
<dbReference type="CDD" id="cd01450">
    <property type="entry name" value="vWFA_subfamily_ECM"/>
    <property type="match status" value="1"/>
</dbReference>
<dbReference type="PANTHER" id="PTHR24020:SF20">
    <property type="entry name" value="PH DOMAIN-CONTAINING PROTEIN"/>
    <property type="match status" value="1"/>
</dbReference>
<keyword evidence="3" id="KW-1185">Reference proteome</keyword>
<sequence length="374" mass="41781">GKYDVLLAVSADQTLNDKEYQWIKNFTLIFTSLLINESNLNKFGVMSYSGHNKTQISPLDTSYSTNYAAVIQSIKQLSRQTPEIRTDVYLNSILNIFDTEYSNSPKAAIILQNENSTSRRSTQSAAWEAYKHGVNLLVLGVEQDIADSEMNAISYFTKEHTTRISSEDLLGTDGLKWTLNTLKTNCYGAAELAFAMDASISLDKDYFEAIKETVATTIRYLNISDDMFRVRVVLTFNGSVEIVAQDETSKEALIQKVEEAILTGGPNKIFLAINKTTEHLLKAPQRKVKKIAVIITDGKSLDRQLTIKEAKYAAENNIINIAMAIGDELSVSLSGLMDVVANKTENIIWLKTFEELRLYGAKQLLTHICNSKCL</sequence>
<dbReference type="InterPro" id="IPR036465">
    <property type="entry name" value="vWFA_dom_sf"/>
</dbReference>
<feature type="non-terminal residue" evidence="2">
    <location>
        <position position="1"/>
    </location>
</feature>
<dbReference type="Proteomes" id="UP001186944">
    <property type="component" value="Unassembled WGS sequence"/>
</dbReference>
<reference evidence="2" key="1">
    <citation type="submission" date="2019-08" db="EMBL/GenBank/DDBJ databases">
        <title>The improved chromosome-level genome for the pearl oyster Pinctada fucata martensii using PacBio sequencing and Hi-C.</title>
        <authorList>
            <person name="Zheng Z."/>
        </authorList>
    </citation>
    <scope>NUCLEOTIDE SEQUENCE</scope>
    <source>
        <strain evidence="2">ZZ-2019</strain>
        <tissue evidence="2">Adductor muscle</tissue>
    </source>
</reference>
<feature type="domain" description="VWFA" evidence="1">
    <location>
        <begin position="191"/>
        <end position="368"/>
    </location>
</feature>
<evidence type="ECO:0000259" key="1">
    <source>
        <dbReference type="PROSITE" id="PS50234"/>
    </source>
</evidence>
<gene>
    <name evidence="2" type="ORF">FSP39_022278</name>
</gene>
<dbReference type="InterPro" id="IPR050525">
    <property type="entry name" value="ECM_Assembly_Org"/>
</dbReference>
<organism evidence="2 3">
    <name type="scientific">Pinctada imbricata</name>
    <name type="common">Atlantic pearl-oyster</name>
    <name type="synonym">Pinctada martensii</name>
    <dbReference type="NCBI Taxonomy" id="66713"/>
    <lineage>
        <taxon>Eukaryota</taxon>
        <taxon>Metazoa</taxon>
        <taxon>Spiralia</taxon>
        <taxon>Lophotrochozoa</taxon>
        <taxon>Mollusca</taxon>
        <taxon>Bivalvia</taxon>
        <taxon>Autobranchia</taxon>
        <taxon>Pteriomorphia</taxon>
        <taxon>Pterioida</taxon>
        <taxon>Pterioidea</taxon>
        <taxon>Pteriidae</taxon>
        <taxon>Pinctada</taxon>
    </lineage>
</organism>
<dbReference type="Pfam" id="PF00092">
    <property type="entry name" value="VWA"/>
    <property type="match status" value="2"/>
</dbReference>
<dbReference type="PROSITE" id="PS50234">
    <property type="entry name" value="VWFA"/>
    <property type="match status" value="2"/>
</dbReference>
<evidence type="ECO:0000313" key="3">
    <source>
        <dbReference type="Proteomes" id="UP001186944"/>
    </source>
</evidence>
<accession>A0AA88XH14</accession>
<comment type="caution">
    <text evidence="2">The sequence shown here is derived from an EMBL/GenBank/DDBJ whole genome shotgun (WGS) entry which is preliminary data.</text>
</comment>
<dbReference type="SMART" id="SM00327">
    <property type="entry name" value="VWA"/>
    <property type="match status" value="2"/>
</dbReference>